<organism evidence="1 2">
    <name type="scientific">Amborella trichopoda</name>
    <dbReference type="NCBI Taxonomy" id="13333"/>
    <lineage>
        <taxon>Eukaryota</taxon>
        <taxon>Viridiplantae</taxon>
        <taxon>Streptophyta</taxon>
        <taxon>Embryophyta</taxon>
        <taxon>Tracheophyta</taxon>
        <taxon>Spermatophyta</taxon>
        <taxon>Magnoliopsida</taxon>
        <taxon>Amborellales</taxon>
        <taxon>Amborellaceae</taxon>
        <taxon>Amborella</taxon>
    </lineage>
</organism>
<reference evidence="2" key="1">
    <citation type="journal article" date="2013" name="Science">
        <title>The Amborella genome and the evolution of flowering plants.</title>
        <authorList>
            <consortium name="Amborella Genome Project"/>
        </authorList>
    </citation>
    <scope>NUCLEOTIDE SEQUENCE [LARGE SCALE GENOMIC DNA]</scope>
</reference>
<keyword evidence="2" id="KW-1185">Reference proteome</keyword>
<dbReference type="HOGENOM" id="CLU_2443804_0_0_1"/>
<name>W1NSB6_AMBTC</name>
<gene>
    <name evidence="1" type="ORF">AMTR_s00130p00119390</name>
</gene>
<sequence>MPLKLVLLCVVLQIKHPKQLEVAKSPLLGFDKTWLPLAKQEKKALRLNWYGKIFIPVAQDLRSTMGRILLSNLFFLLKRKKLLATHVAFL</sequence>
<accession>W1NSB6</accession>
<dbReference type="AlphaFoldDB" id="W1NSB6"/>
<dbReference type="EMBL" id="KI395898">
    <property type="protein sequence ID" value="ERM97689.1"/>
    <property type="molecule type" value="Genomic_DNA"/>
</dbReference>
<dbReference type="Proteomes" id="UP000017836">
    <property type="component" value="Unassembled WGS sequence"/>
</dbReference>
<dbReference type="Gramene" id="ERM97689">
    <property type="protein sequence ID" value="ERM97689"/>
    <property type="gene ID" value="AMTR_s00130p00119390"/>
</dbReference>
<evidence type="ECO:0000313" key="2">
    <source>
        <dbReference type="Proteomes" id="UP000017836"/>
    </source>
</evidence>
<protein>
    <submittedName>
        <fullName evidence="1">Uncharacterized protein</fullName>
    </submittedName>
</protein>
<evidence type="ECO:0000313" key="1">
    <source>
        <dbReference type="EMBL" id="ERM97689.1"/>
    </source>
</evidence>
<proteinExistence type="predicted"/>